<dbReference type="PROSITE" id="PS50176">
    <property type="entry name" value="ARM_REPEAT"/>
    <property type="match status" value="4"/>
</dbReference>
<feature type="repeat" description="ARM" evidence="6">
    <location>
        <begin position="181"/>
        <end position="223"/>
    </location>
</feature>
<dbReference type="SUPFAM" id="SSF48371">
    <property type="entry name" value="ARM repeat"/>
    <property type="match status" value="1"/>
</dbReference>
<gene>
    <name evidence="9" type="ORF">BdWA1_001515</name>
</gene>
<dbReference type="Gene3D" id="1.25.10.10">
    <property type="entry name" value="Leucine-rich Repeat Variant"/>
    <property type="match status" value="1"/>
</dbReference>
<name>A0AAD9PKX8_9APIC</name>
<evidence type="ECO:0000256" key="1">
    <source>
        <dbReference type="ARBA" id="ARBA00010394"/>
    </source>
</evidence>
<feature type="repeat" description="ARM" evidence="6">
    <location>
        <begin position="265"/>
        <end position="307"/>
    </location>
</feature>
<protein>
    <recommendedName>
        <fullName evidence="5">Importin subunit alpha</fullName>
    </recommendedName>
</protein>
<dbReference type="PIRSF" id="PIRSF005673">
    <property type="entry name" value="Importin_alpha"/>
    <property type="match status" value="1"/>
</dbReference>
<reference evidence="9" key="1">
    <citation type="journal article" date="2023" name="Nat. Microbiol.">
        <title>Babesia duncani multi-omics identifies virulence factors and drug targets.</title>
        <authorList>
            <person name="Singh P."/>
            <person name="Lonardi S."/>
            <person name="Liang Q."/>
            <person name="Vydyam P."/>
            <person name="Khabirova E."/>
            <person name="Fang T."/>
            <person name="Gihaz S."/>
            <person name="Thekkiniath J."/>
            <person name="Munshi M."/>
            <person name="Abel S."/>
            <person name="Ciampossin L."/>
            <person name="Batugedara G."/>
            <person name="Gupta M."/>
            <person name="Lu X.M."/>
            <person name="Lenz T."/>
            <person name="Chakravarty S."/>
            <person name="Cornillot E."/>
            <person name="Hu Y."/>
            <person name="Ma W."/>
            <person name="Gonzalez L.M."/>
            <person name="Sanchez S."/>
            <person name="Estrada K."/>
            <person name="Sanchez-Flores A."/>
            <person name="Montero E."/>
            <person name="Harb O.S."/>
            <person name="Le Roch K.G."/>
            <person name="Mamoun C.B."/>
        </authorList>
    </citation>
    <scope>NUCLEOTIDE SEQUENCE</scope>
    <source>
        <strain evidence="9">WA1</strain>
    </source>
</reference>
<dbReference type="GO" id="GO:0061608">
    <property type="term" value="F:nuclear import signal receptor activity"/>
    <property type="evidence" value="ECO:0007669"/>
    <property type="project" value="InterPro"/>
</dbReference>
<feature type="domain" description="IBB" evidence="8">
    <location>
        <begin position="1"/>
        <end position="51"/>
    </location>
</feature>
<dbReference type="GO" id="GO:0006606">
    <property type="term" value="P:protein import into nucleus"/>
    <property type="evidence" value="ECO:0007669"/>
    <property type="project" value="InterPro"/>
</dbReference>
<dbReference type="InterPro" id="IPR032413">
    <property type="entry name" value="Arm_3"/>
</dbReference>
<dbReference type="GO" id="GO:0005634">
    <property type="term" value="C:nucleus"/>
    <property type="evidence" value="ECO:0007669"/>
    <property type="project" value="UniProtKB-ARBA"/>
</dbReference>
<evidence type="ECO:0000256" key="7">
    <source>
        <dbReference type="SAM" id="MobiDB-lite"/>
    </source>
</evidence>
<evidence type="ECO:0000256" key="2">
    <source>
        <dbReference type="ARBA" id="ARBA00022448"/>
    </source>
</evidence>
<evidence type="ECO:0000256" key="3">
    <source>
        <dbReference type="ARBA" id="ARBA00022737"/>
    </source>
</evidence>
<dbReference type="InterPro" id="IPR011989">
    <property type="entry name" value="ARM-like"/>
</dbReference>
<comment type="caution">
    <text evidence="9">The sequence shown here is derived from an EMBL/GenBank/DDBJ whole genome shotgun (WGS) entry which is preliminary data.</text>
</comment>
<keyword evidence="4 5" id="KW-0653">Protein transport</keyword>
<evidence type="ECO:0000256" key="6">
    <source>
        <dbReference type="PROSITE-ProRule" id="PRU00259"/>
    </source>
</evidence>
<dbReference type="PROSITE" id="PS51214">
    <property type="entry name" value="IBB"/>
    <property type="match status" value="1"/>
</dbReference>
<dbReference type="InterPro" id="IPR024931">
    <property type="entry name" value="Importin_alpha"/>
</dbReference>
<dbReference type="Pfam" id="PF16186">
    <property type="entry name" value="Arm_3"/>
    <property type="match status" value="1"/>
</dbReference>
<keyword evidence="3" id="KW-0677">Repeat</keyword>
<dbReference type="EMBL" id="JALLKP010000002">
    <property type="protein sequence ID" value="KAK2196273.1"/>
    <property type="molecule type" value="Genomic_DNA"/>
</dbReference>
<feature type="repeat" description="ARM" evidence="6">
    <location>
        <begin position="138"/>
        <end position="181"/>
    </location>
</feature>
<dbReference type="InterPro" id="IPR002652">
    <property type="entry name" value="Importin-a_IBB"/>
</dbReference>
<evidence type="ECO:0000313" key="9">
    <source>
        <dbReference type="EMBL" id="KAK2196273.1"/>
    </source>
</evidence>
<dbReference type="GeneID" id="94335813"/>
<dbReference type="InterPro" id="IPR000225">
    <property type="entry name" value="Armadillo"/>
</dbReference>
<dbReference type="PANTHER" id="PTHR23316">
    <property type="entry name" value="IMPORTIN ALPHA"/>
    <property type="match status" value="1"/>
</dbReference>
<dbReference type="Proteomes" id="UP001214638">
    <property type="component" value="Unassembled WGS sequence"/>
</dbReference>
<feature type="region of interest" description="Disordered" evidence="7">
    <location>
        <begin position="1"/>
        <end position="41"/>
    </location>
</feature>
<evidence type="ECO:0000313" key="10">
    <source>
        <dbReference type="Proteomes" id="UP001214638"/>
    </source>
</evidence>
<dbReference type="KEGG" id="bdw:94335813"/>
<dbReference type="AlphaFoldDB" id="A0AAD9PKX8"/>
<dbReference type="InterPro" id="IPR016024">
    <property type="entry name" value="ARM-type_fold"/>
</dbReference>
<proteinExistence type="inferred from homology"/>
<accession>A0AAD9PKX8</accession>
<dbReference type="Pfam" id="PF00514">
    <property type="entry name" value="Arm"/>
    <property type="match status" value="7"/>
</dbReference>
<dbReference type="RefSeq" id="XP_067803115.1">
    <property type="nucleotide sequence ID" value="XM_067946551.1"/>
</dbReference>
<sequence>MFRSEERKKEYKKIFTDPRRKREDIQSQIRKQIRDKNIQKKRSQGFASAELGFGATCSASQGAFGAATTPPADSQHGMKEVDNEYLVNSVNWAPAALAPYVNGLKSGDPGTQLMCTRHFRKLLSLEVEPPIEQVVNAGVVPILIEFLGRYDNPELQFEAAWAITNVASGNSEQTRVATDNGAVPKLIALLEAPKEDVREQAIWALGNIAGDSAECRDLVLGMGALQPLLFLLANSQKESVLRNATWTVSNLFRGKPKPAFNDVKPAVPYLAKLLEHPDAEILTDTCWALSYISDGSEEQIQAVLEAGVCPRLVLLMDHALPVIQTPALRTVGNIATGTDQQTQVIVDCGCIGILYKLLFSEKKTIRKEACWTLSNITAGTRDQIEAFLNSDCVEKLLELMVCNDYDIQREASWAICNAASGGDYNQARMLAARGCLRPMCSILSSTDNKLVGVALRALDNLLNVGQSLKEIAGSNNNPYADIVREADGVRALEILQDSKVVVIYKKAKDILTRYFPDDEELDDFSGEIPTFQGHVPAGGYQF</sequence>
<dbReference type="SMART" id="SM00185">
    <property type="entry name" value="ARM"/>
    <property type="match status" value="8"/>
</dbReference>
<feature type="repeat" description="ARM" evidence="6">
    <location>
        <begin position="223"/>
        <end position="251"/>
    </location>
</feature>
<comment type="similarity">
    <text evidence="1 5">Belongs to the importin alpha family.</text>
</comment>
<dbReference type="Pfam" id="PF01749">
    <property type="entry name" value="IBB"/>
    <property type="match status" value="1"/>
</dbReference>
<evidence type="ECO:0000256" key="4">
    <source>
        <dbReference type="ARBA" id="ARBA00022927"/>
    </source>
</evidence>
<dbReference type="FunFam" id="1.25.10.10:FF:000009">
    <property type="entry name" value="Importin subunit alpha"/>
    <property type="match status" value="1"/>
</dbReference>
<keyword evidence="2 5" id="KW-0813">Transport</keyword>
<feature type="compositionally biased region" description="Basic and acidic residues" evidence="7">
    <location>
        <begin position="1"/>
        <end position="25"/>
    </location>
</feature>
<evidence type="ECO:0000259" key="8">
    <source>
        <dbReference type="PROSITE" id="PS51214"/>
    </source>
</evidence>
<dbReference type="GO" id="GO:0005737">
    <property type="term" value="C:cytoplasm"/>
    <property type="evidence" value="ECO:0007669"/>
    <property type="project" value="InterPro"/>
</dbReference>
<organism evidence="9 10">
    <name type="scientific">Babesia duncani</name>
    <dbReference type="NCBI Taxonomy" id="323732"/>
    <lineage>
        <taxon>Eukaryota</taxon>
        <taxon>Sar</taxon>
        <taxon>Alveolata</taxon>
        <taxon>Apicomplexa</taxon>
        <taxon>Aconoidasida</taxon>
        <taxon>Piroplasmida</taxon>
        <taxon>Babesiidae</taxon>
        <taxon>Babesia</taxon>
    </lineage>
</organism>
<evidence type="ECO:0000256" key="5">
    <source>
        <dbReference type="PIRNR" id="PIRNR005673"/>
    </source>
</evidence>
<keyword evidence="10" id="KW-1185">Reference proteome</keyword>